<dbReference type="GO" id="GO:0004175">
    <property type="term" value="F:endopeptidase activity"/>
    <property type="evidence" value="ECO:0007669"/>
    <property type="project" value="UniProtKB-ARBA"/>
</dbReference>
<evidence type="ECO:0000313" key="4">
    <source>
        <dbReference type="Proteomes" id="UP000565579"/>
    </source>
</evidence>
<dbReference type="Pfam" id="PF02517">
    <property type="entry name" value="Rce1-like"/>
    <property type="match status" value="1"/>
</dbReference>
<dbReference type="AlphaFoldDB" id="A0A7X0NXX3"/>
<evidence type="ECO:0000256" key="1">
    <source>
        <dbReference type="SAM" id="Phobius"/>
    </source>
</evidence>
<keyword evidence="4" id="KW-1185">Reference proteome</keyword>
<dbReference type="GO" id="GO:0080120">
    <property type="term" value="P:CAAX-box protein maturation"/>
    <property type="evidence" value="ECO:0007669"/>
    <property type="project" value="UniProtKB-ARBA"/>
</dbReference>
<dbReference type="RefSeq" id="WP_312903826.1">
    <property type="nucleotide sequence ID" value="NZ_JACHMI010000001.1"/>
</dbReference>
<organism evidence="3 4">
    <name type="scientific">Nonomuraea rubra</name>
    <dbReference type="NCBI Taxonomy" id="46180"/>
    <lineage>
        <taxon>Bacteria</taxon>
        <taxon>Bacillati</taxon>
        <taxon>Actinomycetota</taxon>
        <taxon>Actinomycetes</taxon>
        <taxon>Streptosporangiales</taxon>
        <taxon>Streptosporangiaceae</taxon>
        <taxon>Nonomuraea</taxon>
    </lineage>
</organism>
<dbReference type="EMBL" id="JACHMI010000001">
    <property type="protein sequence ID" value="MBB6551449.1"/>
    <property type="molecule type" value="Genomic_DNA"/>
</dbReference>
<feature type="transmembrane region" description="Helical" evidence="1">
    <location>
        <begin position="75"/>
        <end position="94"/>
    </location>
</feature>
<dbReference type="InterPro" id="IPR003675">
    <property type="entry name" value="Rce1/LyrA-like_dom"/>
</dbReference>
<evidence type="ECO:0000259" key="2">
    <source>
        <dbReference type="Pfam" id="PF02517"/>
    </source>
</evidence>
<dbReference type="GO" id="GO:0006508">
    <property type="term" value="P:proteolysis"/>
    <property type="evidence" value="ECO:0007669"/>
    <property type="project" value="UniProtKB-KW"/>
</dbReference>
<feature type="transmembrane region" description="Helical" evidence="1">
    <location>
        <begin position="227"/>
        <end position="245"/>
    </location>
</feature>
<reference evidence="3 4" key="1">
    <citation type="submission" date="2020-08" db="EMBL/GenBank/DDBJ databases">
        <title>Sequencing the genomes of 1000 actinobacteria strains.</title>
        <authorList>
            <person name="Klenk H.-P."/>
        </authorList>
    </citation>
    <scope>NUCLEOTIDE SEQUENCE [LARGE SCALE GENOMIC DNA]</scope>
    <source>
        <strain evidence="3 4">DSM 43768</strain>
    </source>
</reference>
<keyword evidence="1" id="KW-0812">Transmembrane</keyword>
<feature type="domain" description="CAAX prenyl protease 2/Lysostaphin resistance protein A-like" evidence="2">
    <location>
        <begin position="144"/>
        <end position="236"/>
    </location>
</feature>
<keyword evidence="3" id="KW-0645">Protease</keyword>
<feature type="transmembrane region" description="Helical" evidence="1">
    <location>
        <begin position="139"/>
        <end position="158"/>
    </location>
</feature>
<feature type="transmembrane region" description="Helical" evidence="1">
    <location>
        <begin position="178"/>
        <end position="196"/>
    </location>
</feature>
<evidence type="ECO:0000313" key="3">
    <source>
        <dbReference type="EMBL" id="MBB6551449.1"/>
    </source>
</evidence>
<keyword evidence="1" id="KW-1133">Transmembrane helix</keyword>
<name>A0A7X0NXX3_9ACTN</name>
<feature type="transmembrane region" description="Helical" evidence="1">
    <location>
        <begin position="33"/>
        <end position="55"/>
    </location>
</feature>
<sequence length="246" mass="25568">MLPELLAYGARILPGLLLIGGCFALARAERDPLLRIVTLVLGFILIRDAMTPLGFWRLGVAGGVPWLRFTGQQGILLLFGLGTVLLTAGLLRADAGLRSLVRWGRFGPAAAGWGAGGGVLAAAPVLLLSLPTPQDGRGGAVAVTLLPVLLLFALAGNLAEEVLFRGFLQGWLEQRAGAVRAALLSAALFAACHVFLASTVTAAGWPLLLFTLYEGLICAFLRLRSGVIAAALAHGTAIFLLASALI</sequence>
<feature type="transmembrane region" description="Helical" evidence="1">
    <location>
        <begin position="6"/>
        <end position="26"/>
    </location>
</feature>
<proteinExistence type="predicted"/>
<gene>
    <name evidence="3" type="ORF">HD593_006244</name>
</gene>
<keyword evidence="1" id="KW-0472">Membrane</keyword>
<dbReference type="Proteomes" id="UP000565579">
    <property type="component" value="Unassembled WGS sequence"/>
</dbReference>
<keyword evidence="3" id="KW-0378">Hydrolase</keyword>
<feature type="transmembrane region" description="Helical" evidence="1">
    <location>
        <begin position="106"/>
        <end position="127"/>
    </location>
</feature>
<comment type="caution">
    <text evidence="3">The sequence shown here is derived from an EMBL/GenBank/DDBJ whole genome shotgun (WGS) entry which is preliminary data.</text>
</comment>
<protein>
    <submittedName>
        <fullName evidence="3">Membrane protease YdiL (CAAX protease family)</fullName>
    </submittedName>
</protein>
<accession>A0A7X0NXX3</accession>